<dbReference type="InterPro" id="IPR015943">
    <property type="entry name" value="WD40/YVTN_repeat-like_dom_sf"/>
</dbReference>
<evidence type="ECO:0000256" key="1">
    <source>
        <dbReference type="ARBA" id="ARBA00005564"/>
    </source>
</evidence>
<dbReference type="InterPro" id="IPR011048">
    <property type="entry name" value="Haem_d1_sf"/>
</dbReference>
<keyword evidence="2" id="KW-0313">Glucose metabolism</keyword>
<dbReference type="Pfam" id="PF10282">
    <property type="entry name" value="Lactonase"/>
    <property type="match status" value="1"/>
</dbReference>
<dbReference type="Proteomes" id="UP001220530">
    <property type="component" value="Chromosome"/>
</dbReference>
<gene>
    <name evidence="3" type="ORF">PSQ19_12585</name>
</gene>
<dbReference type="InterPro" id="IPR050282">
    <property type="entry name" value="Cycloisomerase_2"/>
</dbReference>
<protein>
    <submittedName>
        <fullName evidence="3">Lactonase family protein</fullName>
    </submittedName>
</protein>
<accession>A0ABY7YK70</accession>
<organism evidence="3 4">
    <name type="scientific">Devosia algicola</name>
    <dbReference type="NCBI Taxonomy" id="3026418"/>
    <lineage>
        <taxon>Bacteria</taxon>
        <taxon>Pseudomonadati</taxon>
        <taxon>Pseudomonadota</taxon>
        <taxon>Alphaproteobacteria</taxon>
        <taxon>Hyphomicrobiales</taxon>
        <taxon>Devosiaceae</taxon>
        <taxon>Devosia</taxon>
    </lineage>
</organism>
<proteinExistence type="inferred from homology"/>
<name>A0ABY7YK70_9HYPH</name>
<sequence>MPQALFYVGGCTRKMGYVAAPAAKGIAGFRLDLASGEVVSLGVTGGIDNPTFIEVAPDGQSLIATSEVEGWHEGTITGYGIDQDSGALDYLSKQPTRGDVTAHCSHDNSGRYVASANYSGLPTTVRPNKSLAVYPRSGDGTLAAPVSEATHHGRGPNLERQERPHAHCVRWTPDNRFLIATDLGTDRLIIYAFDAETGAITRHGETVMPAGSGPRHFRFHPSLPLVYCANELDCTLATLAFGAEAGRLEVIGVTQVLPKADLPSDSCSAIAIPKGGRHVFVGIRGQNCISGFDIDQTSGATRFIDTTPSGGRVPRDFAFDPTGKVLAVANQESDCLNMFAYDASNGGLTPLGKPIPTGSPTVVAFHPDVH</sequence>
<reference evidence="3 4" key="1">
    <citation type="submission" date="2023-02" db="EMBL/GenBank/DDBJ databases">
        <title>Devosia algicola sp. nov., isolated from the phycosphere of marine algae.</title>
        <authorList>
            <person name="Kim J.M."/>
            <person name="Lee J.K."/>
            <person name="Choi B.J."/>
            <person name="Bayburt H."/>
            <person name="Jeon C.O."/>
        </authorList>
    </citation>
    <scope>NUCLEOTIDE SEQUENCE [LARGE SCALE GENOMIC DNA]</scope>
    <source>
        <strain evidence="3 4">G20-9</strain>
    </source>
</reference>
<evidence type="ECO:0000313" key="4">
    <source>
        <dbReference type="Proteomes" id="UP001220530"/>
    </source>
</evidence>
<keyword evidence="4" id="KW-1185">Reference proteome</keyword>
<keyword evidence="2" id="KW-0119">Carbohydrate metabolism</keyword>
<evidence type="ECO:0000256" key="2">
    <source>
        <dbReference type="ARBA" id="ARBA00022526"/>
    </source>
</evidence>
<comment type="similarity">
    <text evidence="1">Belongs to the cycloisomerase 2 family.</text>
</comment>
<dbReference type="InterPro" id="IPR019405">
    <property type="entry name" value="Lactonase_7-beta_prop"/>
</dbReference>
<dbReference type="PANTHER" id="PTHR30344:SF1">
    <property type="entry name" value="6-PHOSPHOGLUCONOLACTONASE"/>
    <property type="match status" value="1"/>
</dbReference>
<dbReference type="RefSeq" id="WP_282218019.1">
    <property type="nucleotide sequence ID" value="NZ_CP118246.1"/>
</dbReference>
<dbReference type="SUPFAM" id="SSF51004">
    <property type="entry name" value="C-terminal (heme d1) domain of cytochrome cd1-nitrite reductase"/>
    <property type="match status" value="1"/>
</dbReference>
<dbReference type="PANTHER" id="PTHR30344">
    <property type="entry name" value="6-PHOSPHOGLUCONOLACTONASE-RELATED"/>
    <property type="match status" value="1"/>
</dbReference>
<dbReference type="Gene3D" id="2.130.10.10">
    <property type="entry name" value="YVTN repeat-like/Quinoprotein amine dehydrogenase"/>
    <property type="match status" value="1"/>
</dbReference>
<dbReference type="EMBL" id="CP118246">
    <property type="protein sequence ID" value="WDR01609.1"/>
    <property type="molecule type" value="Genomic_DNA"/>
</dbReference>
<evidence type="ECO:0000313" key="3">
    <source>
        <dbReference type="EMBL" id="WDR01609.1"/>
    </source>
</evidence>